<dbReference type="EMBL" id="ARYK01000002">
    <property type="protein sequence ID" value="KCZ93223.1"/>
    <property type="molecule type" value="Genomic_DNA"/>
</dbReference>
<accession>A0A059FRZ3</accession>
<evidence type="ECO:0000256" key="1">
    <source>
        <dbReference type="ARBA" id="ARBA00023015"/>
    </source>
</evidence>
<sequence length="174" mass="19084">MTVSDITNMASVSPATFYIYFADVEEAVLAVLEDLNGQLPDFPSLVHAIDTAAPEPGVRALVKAYLSFWDKHYAVLRIRNLAADEGEPRFREARATMLRPMMTALEEKFKSGHGPMLGFPEAPVLAVVTVLMGMLERLAAVIRLRPPGRDITRGRLIDGAVMVISTIMKTKEAG</sequence>
<dbReference type="GO" id="GO:0003677">
    <property type="term" value="F:DNA binding"/>
    <property type="evidence" value="ECO:0007669"/>
    <property type="project" value="UniProtKB-UniRule"/>
</dbReference>
<evidence type="ECO:0000313" key="7">
    <source>
        <dbReference type="Proteomes" id="UP000025171"/>
    </source>
</evidence>
<keyword evidence="1" id="KW-0805">Transcription regulation</keyword>
<dbReference type="InterPro" id="IPR001647">
    <property type="entry name" value="HTH_TetR"/>
</dbReference>
<keyword evidence="2 4" id="KW-0238">DNA-binding</keyword>
<dbReference type="AlphaFoldDB" id="A0A059FRZ3"/>
<dbReference type="Proteomes" id="UP000025171">
    <property type="component" value="Unassembled WGS sequence"/>
</dbReference>
<name>A0A059FRZ3_9PROT</name>
<keyword evidence="7" id="KW-1185">Reference proteome</keyword>
<feature type="DNA-binding region" description="H-T-H motif" evidence="4">
    <location>
        <begin position="2"/>
        <end position="21"/>
    </location>
</feature>
<keyword evidence="3" id="KW-0804">Transcription</keyword>
<comment type="caution">
    <text evidence="6">The sequence shown here is derived from an EMBL/GenBank/DDBJ whole genome shotgun (WGS) entry which is preliminary data.</text>
</comment>
<dbReference type="eggNOG" id="COG1309">
    <property type="taxonomic scope" value="Bacteria"/>
</dbReference>
<evidence type="ECO:0000313" key="6">
    <source>
        <dbReference type="EMBL" id="KCZ93223.1"/>
    </source>
</evidence>
<dbReference type="Pfam" id="PF19352">
    <property type="entry name" value="TetR_C_38"/>
    <property type="match status" value="1"/>
</dbReference>
<reference evidence="6 7" key="1">
    <citation type="journal article" date="2014" name="Antonie Van Leeuwenhoek">
        <title>Hyphomonas beringensis sp. nov. and Hyphomonas chukchiensis sp. nov., isolated from surface seawater of the Bering Sea and Chukchi Sea.</title>
        <authorList>
            <person name="Li C."/>
            <person name="Lai Q."/>
            <person name="Li G."/>
            <person name="Dong C."/>
            <person name="Wang J."/>
            <person name="Liao Y."/>
            <person name="Shao Z."/>
        </authorList>
    </citation>
    <scope>NUCLEOTIDE SEQUENCE [LARGE SCALE GENOMIC DNA]</scope>
    <source>
        <strain evidence="6 7">MHS-2</strain>
    </source>
</reference>
<proteinExistence type="predicted"/>
<dbReference type="InterPro" id="IPR009057">
    <property type="entry name" value="Homeodomain-like_sf"/>
</dbReference>
<dbReference type="Gene3D" id="1.10.357.10">
    <property type="entry name" value="Tetracycline Repressor, domain 2"/>
    <property type="match status" value="1"/>
</dbReference>
<evidence type="ECO:0000256" key="4">
    <source>
        <dbReference type="PROSITE-ProRule" id="PRU00335"/>
    </source>
</evidence>
<dbReference type="PROSITE" id="PS50977">
    <property type="entry name" value="HTH_TETR_2"/>
    <property type="match status" value="1"/>
</dbReference>
<evidence type="ECO:0000256" key="3">
    <source>
        <dbReference type="ARBA" id="ARBA00023163"/>
    </source>
</evidence>
<evidence type="ECO:0000256" key="2">
    <source>
        <dbReference type="ARBA" id="ARBA00023125"/>
    </source>
</evidence>
<dbReference type="STRING" id="1280950.HJO_05190"/>
<feature type="domain" description="HTH tetR-type" evidence="5">
    <location>
        <begin position="1"/>
        <end position="39"/>
    </location>
</feature>
<protein>
    <submittedName>
        <fullName evidence="6">TetR family transcriptional regulator</fullName>
    </submittedName>
</protein>
<dbReference type="PATRIC" id="fig|1280950.3.peg.1045"/>
<dbReference type="SUPFAM" id="SSF46689">
    <property type="entry name" value="Homeodomain-like"/>
    <property type="match status" value="1"/>
</dbReference>
<gene>
    <name evidence="6" type="ORF">HJO_05190</name>
</gene>
<evidence type="ECO:0000259" key="5">
    <source>
        <dbReference type="PROSITE" id="PS50977"/>
    </source>
</evidence>
<organism evidence="6 7">
    <name type="scientific">Hyphomonas johnsonii MHS-2</name>
    <dbReference type="NCBI Taxonomy" id="1280950"/>
    <lineage>
        <taxon>Bacteria</taxon>
        <taxon>Pseudomonadati</taxon>
        <taxon>Pseudomonadota</taxon>
        <taxon>Alphaproteobacteria</taxon>
        <taxon>Hyphomonadales</taxon>
        <taxon>Hyphomonadaceae</taxon>
        <taxon>Hyphomonas</taxon>
    </lineage>
</organism>
<dbReference type="InterPro" id="IPR011075">
    <property type="entry name" value="TetR_C"/>
</dbReference>